<reference evidence="2 3" key="1">
    <citation type="journal article" date="2022" name="Nat. Genet.">
        <title>Improved pea reference genome and pan-genome highlight genomic features and evolutionary characteristics.</title>
        <authorList>
            <person name="Yang T."/>
            <person name="Liu R."/>
            <person name="Luo Y."/>
            <person name="Hu S."/>
            <person name="Wang D."/>
            <person name="Wang C."/>
            <person name="Pandey M.K."/>
            <person name="Ge S."/>
            <person name="Xu Q."/>
            <person name="Li N."/>
            <person name="Li G."/>
            <person name="Huang Y."/>
            <person name="Saxena R.K."/>
            <person name="Ji Y."/>
            <person name="Li M."/>
            <person name="Yan X."/>
            <person name="He Y."/>
            <person name="Liu Y."/>
            <person name="Wang X."/>
            <person name="Xiang C."/>
            <person name="Varshney R.K."/>
            <person name="Ding H."/>
            <person name="Gao S."/>
            <person name="Zong X."/>
        </authorList>
    </citation>
    <scope>NUCLEOTIDE SEQUENCE [LARGE SCALE GENOMIC DNA]</scope>
    <source>
        <strain evidence="2 3">cv. Zhongwan 6</strain>
    </source>
</reference>
<comment type="caution">
    <text evidence="2">The sequence shown here is derived from an EMBL/GenBank/DDBJ whole genome shotgun (WGS) entry which is preliminary data.</text>
</comment>
<keyword evidence="3" id="KW-1185">Reference proteome</keyword>
<sequence length="143" mass="16401">MEWNLHNIGSVRRLKIHLTSRLQGIQHAIQNGKDHKEKYQGTHCRCTFIRHEQQGRDSFADVNSEFSVNSLHEDQSFNSWLEQNNSQPSKLHESRESHKLVEPDGQMESCHVSEASACYPDREEPHSDGEFGSNNALSELCTI</sequence>
<protein>
    <submittedName>
        <fullName evidence="2">Uncharacterized protein</fullName>
    </submittedName>
</protein>
<gene>
    <name evidence="2" type="ORF">KIW84_044146</name>
</gene>
<dbReference type="Proteomes" id="UP001058974">
    <property type="component" value="Chromosome 4"/>
</dbReference>
<accession>A0A9D4XFV0</accession>
<dbReference type="EMBL" id="JAMSHJ010000004">
    <property type="protein sequence ID" value="KAI5420239.1"/>
    <property type="molecule type" value="Genomic_DNA"/>
</dbReference>
<feature type="compositionally biased region" description="Polar residues" evidence="1">
    <location>
        <begin position="78"/>
        <end position="89"/>
    </location>
</feature>
<proteinExistence type="predicted"/>
<feature type="compositionally biased region" description="Basic and acidic residues" evidence="1">
    <location>
        <begin position="90"/>
        <end position="102"/>
    </location>
</feature>
<dbReference type="AlphaFoldDB" id="A0A9D4XFV0"/>
<dbReference type="Gramene" id="Psat04G0414600-T1">
    <property type="protein sequence ID" value="KAI5420239.1"/>
    <property type="gene ID" value="KIW84_044146"/>
</dbReference>
<feature type="compositionally biased region" description="Basic and acidic residues" evidence="1">
    <location>
        <begin position="120"/>
        <end position="129"/>
    </location>
</feature>
<evidence type="ECO:0000313" key="2">
    <source>
        <dbReference type="EMBL" id="KAI5420239.1"/>
    </source>
</evidence>
<name>A0A9D4XFV0_PEA</name>
<feature type="region of interest" description="Disordered" evidence="1">
    <location>
        <begin position="78"/>
        <end position="134"/>
    </location>
</feature>
<evidence type="ECO:0000256" key="1">
    <source>
        <dbReference type="SAM" id="MobiDB-lite"/>
    </source>
</evidence>
<organism evidence="2 3">
    <name type="scientific">Pisum sativum</name>
    <name type="common">Garden pea</name>
    <name type="synonym">Lathyrus oleraceus</name>
    <dbReference type="NCBI Taxonomy" id="3888"/>
    <lineage>
        <taxon>Eukaryota</taxon>
        <taxon>Viridiplantae</taxon>
        <taxon>Streptophyta</taxon>
        <taxon>Embryophyta</taxon>
        <taxon>Tracheophyta</taxon>
        <taxon>Spermatophyta</taxon>
        <taxon>Magnoliopsida</taxon>
        <taxon>eudicotyledons</taxon>
        <taxon>Gunneridae</taxon>
        <taxon>Pentapetalae</taxon>
        <taxon>rosids</taxon>
        <taxon>fabids</taxon>
        <taxon>Fabales</taxon>
        <taxon>Fabaceae</taxon>
        <taxon>Papilionoideae</taxon>
        <taxon>50 kb inversion clade</taxon>
        <taxon>NPAAA clade</taxon>
        <taxon>Hologalegina</taxon>
        <taxon>IRL clade</taxon>
        <taxon>Fabeae</taxon>
        <taxon>Lathyrus</taxon>
    </lineage>
</organism>
<evidence type="ECO:0000313" key="3">
    <source>
        <dbReference type="Proteomes" id="UP001058974"/>
    </source>
</evidence>